<reference evidence="2 3" key="1">
    <citation type="submission" date="2015-04" db="EMBL/GenBank/DDBJ databases">
        <title>Complete genome sequence of Schizopora paradoxa KUC8140, a cosmopolitan wood degrader in East Asia.</title>
        <authorList>
            <consortium name="DOE Joint Genome Institute"/>
            <person name="Min B."/>
            <person name="Park H."/>
            <person name="Jang Y."/>
            <person name="Kim J.-J."/>
            <person name="Kim K.H."/>
            <person name="Pangilinan J."/>
            <person name="Lipzen A."/>
            <person name="Riley R."/>
            <person name="Grigoriev I.V."/>
            <person name="Spatafora J.W."/>
            <person name="Choi I.-G."/>
        </authorList>
    </citation>
    <scope>NUCLEOTIDE SEQUENCE [LARGE SCALE GENOMIC DNA]</scope>
    <source>
        <strain evidence="2 3">KUC8140</strain>
    </source>
</reference>
<dbReference type="InParanoid" id="A0A0H2S9S6"/>
<feature type="compositionally biased region" description="Basic and acidic residues" evidence="1">
    <location>
        <begin position="34"/>
        <end position="58"/>
    </location>
</feature>
<evidence type="ECO:0000313" key="3">
    <source>
        <dbReference type="Proteomes" id="UP000053477"/>
    </source>
</evidence>
<sequence>MKRMKDDITKGIIQEATLKTFYQDDPVKKEGHREFVEGSSRDGQVKSEVKRKEVKHEGGPSTCEIIDLSSG</sequence>
<protein>
    <submittedName>
        <fullName evidence="2">Uncharacterized protein</fullName>
    </submittedName>
</protein>
<gene>
    <name evidence="2" type="ORF">SCHPADRAFT_940176</name>
</gene>
<proteinExistence type="predicted"/>
<dbReference type="Proteomes" id="UP000053477">
    <property type="component" value="Unassembled WGS sequence"/>
</dbReference>
<dbReference type="EMBL" id="KQ085956">
    <property type="protein sequence ID" value="KLO13621.1"/>
    <property type="molecule type" value="Genomic_DNA"/>
</dbReference>
<accession>A0A0H2S9S6</accession>
<dbReference type="AlphaFoldDB" id="A0A0H2S9S6"/>
<evidence type="ECO:0000256" key="1">
    <source>
        <dbReference type="SAM" id="MobiDB-lite"/>
    </source>
</evidence>
<evidence type="ECO:0000313" key="2">
    <source>
        <dbReference type="EMBL" id="KLO13621.1"/>
    </source>
</evidence>
<organism evidence="2 3">
    <name type="scientific">Schizopora paradoxa</name>
    <dbReference type="NCBI Taxonomy" id="27342"/>
    <lineage>
        <taxon>Eukaryota</taxon>
        <taxon>Fungi</taxon>
        <taxon>Dikarya</taxon>
        <taxon>Basidiomycota</taxon>
        <taxon>Agaricomycotina</taxon>
        <taxon>Agaricomycetes</taxon>
        <taxon>Hymenochaetales</taxon>
        <taxon>Schizoporaceae</taxon>
        <taxon>Schizopora</taxon>
    </lineage>
</organism>
<keyword evidence="3" id="KW-1185">Reference proteome</keyword>
<feature type="region of interest" description="Disordered" evidence="1">
    <location>
        <begin position="34"/>
        <end position="61"/>
    </location>
</feature>
<name>A0A0H2S9S6_9AGAM</name>